<dbReference type="RefSeq" id="WP_007548595.1">
    <property type="nucleotide sequence ID" value="NZ_JAARPY010000006.1"/>
</dbReference>
<proteinExistence type="predicted"/>
<comment type="caution">
    <text evidence="1">The sequence shown here is derived from an EMBL/GenBank/DDBJ whole genome shotgun (WGS) entry which is preliminary data.</text>
</comment>
<dbReference type="Proteomes" id="UP000571128">
    <property type="component" value="Unassembled WGS sequence"/>
</dbReference>
<gene>
    <name evidence="1" type="ORF">HB844_07065</name>
</gene>
<dbReference type="EMBL" id="JAARPY010000006">
    <property type="protein sequence ID" value="MBC1398626.1"/>
    <property type="molecule type" value="Genomic_DNA"/>
</dbReference>
<sequence length="103" mass="12284">MHKDIKYTEVQHVINSLILVLKKYASERMSYQINQLELVEEILHTEESIQEKNRILNTLMDRIYQGPGSLTEFYVFDEDDEKRAEINKPIGELIFKLWDLVKN</sequence>
<evidence type="ECO:0008006" key="3">
    <source>
        <dbReference type="Google" id="ProtNLM"/>
    </source>
</evidence>
<evidence type="ECO:0000313" key="1">
    <source>
        <dbReference type="EMBL" id="MBC1398626.1"/>
    </source>
</evidence>
<evidence type="ECO:0000313" key="2">
    <source>
        <dbReference type="Proteomes" id="UP000571128"/>
    </source>
</evidence>
<protein>
    <recommendedName>
        <fullName evidence="3">Enterocin A Immunity</fullName>
    </recommendedName>
</protein>
<reference evidence="1 2" key="1">
    <citation type="submission" date="2020-03" db="EMBL/GenBank/DDBJ databases">
        <title>Soil Listeria distribution.</title>
        <authorList>
            <person name="Liao J."/>
            <person name="Wiedmann M."/>
        </authorList>
    </citation>
    <scope>NUCLEOTIDE SEQUENCE [LARGE SCALE GENOMIC DNA]</scope>
    <source>
        <strain evidence="1 2">FSL L7-1645</strain>
    </source>
</reference>
<name>A0A841YED3_9LIST</name>
<accession>A0A841YED3</accession>
<dbReference type="AlphaFoldDB" id="A0A841YED3"/>
<organism evidence="1 2">
    <name type="scientific">Listeria fleischmannii</name>
    <dbReference type="NCBI Taxonomy" id="1069827"/>
    <lineage>
        <taxon>Bacteria</taxon>
        <taxon>Bacillati</taxon>
        <taxon>Bacillota</taxon>
        <taxon>Bacilli</taxon>
        <taxon>Bacillales</taxon>
        <taxon>Listeriaceae</taxon>
        <taxon>Listeria</taxon>
    </lineage>
</organism>